<feature type="domain" description="FAD/NAD(P)-binding" evidence="2">
    <location>
        <begin position="6"/>
        <end position="290"/>
    </location>
</feature>
<keyword evidence="4" id="KW-1185">Reference proteome</keyword>
<sequence>MIEVCDVLIIGAGPAGLAAAARLKQLGAGRVIVVERETAAGGVPRHCRHSPFGMREFRRVLGGPAYARALAERATNMGAEIRLGTTVVGIERNGDLAVALTSDTGVRRLKPKRILLATGTREKTRAARFLTGDRPLGILNTGALQSYAEKGLAPFRRPLILGSELVALSSLLTCRGLGARPVMMIEERPAPLARASFMFLPRLLGVPVRCGVRIADIHGQKRVEGVRLVLADGSEMDLACDGIAISGHFTPEASLARAAGLEIDPGTGGPVIDQFGRTSDARIFAAGNLLHPVETAGWCWAEARRLAGFLAISLSDQLPEGTVASVHPGPGIAYVVPQRLVRGGTGLKQLQLRATEPVRGRLATEDKGKRTLSRRRALFPERRLLLPVPDLTQAGGNIVIGIED</sequence>
<dbReference type="InterPro" id="IPR051691">
    <property type="entry name" value="Metab_Enz_Cyan_OpOx_G3PDH"/>
</dbReference>
<dbReference type="Gene3D" id="3.50.50.60">
    <property type="entry name" value="FAD/NAD(P)-binding domain"/>
    <property type="match status" value="2"/>
</dbReference>
<evidence type="ECO:0000256" key="1">
    <source>
        <dbReference type="ARBA" id="ARBA00023002"/>
    </source>
</evidence>
<reference evidence="3 4" key="1">
    <citation type="submission" date="2020-08" db="EMBL/GenBank/DDBJ databases">
        <title>Genome sequence of Rhizobiales bacterium strain IZ6.</title>
        <authorList>
            <person name="Nakai R."/>
            <person name="Naganuma T."/>
        </authorList>
    </citation>
    <scope>NUCLEOTIDE SEQUENCE [LARGE SCALE GENOMIC DNA]</scope>
    <source>
        <strain evidence="3 4">IZ6</strain>
    </source>
</reference>
<evidence type="ECO:0000313" key="3">
    <source>
        <dbReference type="EMBL" id="BCJ90401.1"/>
    </source>
</evidence>
<dbReference type="AlphaFoldDB" id="A0A6S6QTK3"/>
<dbReference type="GO" id="GO:0016491">
    <property type="term" value="F:oxidoreductase activity"/>
    <property type="evidence" value="ECO:0007669"/>
    <property type="project" value="UniProtKB-KW"/>
</dbReference>
<organism evidence="3 4">
    <name type="scientific">Terrihabitans soli</name>
    <dbReference type="NCBI Taxonomy" id="708113"/>
    <lineage>
        <taxon>Bacteria</taxon>
        <taxon>Pseudomonadati</taxon>
        <taxon>Pseudomonadota</taxon>
        <taxon>Alphaproteobacteria</taxon>
        <taxon>Hyphomicrobiales</taxon>
        <taxon>Terrihabitans</taxon>
    </lineage>
</organism>
<dbReference type="Pfam" id="PF07992">
    <property type="entry name" value="Pyr_redox_2"/>
    <property type="match status" value="1"/>
</dbReference>
<evidence type="ECO:0000313" key="4">
    <source>
        <dbReference type="Proteomes" id="UP000515317"/>
    </source>
</evidence>
<gene>
    <name evidence="3" type="ORF">IZ6_11360</name>
</gene>
<dbReference type="KEGG" id="tso:IZ6_11360"/>
<dbReference type="InterPro" id="IPR023753">
    <property type="entry name" value="FAD/NAD-binding_dom"/>
</dbReference>
<accession>A0A6S6QTK3</accession>
<dbReference type="EMBL" id="AP023361">
    <property type="protein sequence ID" value="BCJ90401.1"/>
    <property type="molecule type" value="Genomic_DNA"/>
</dbReference>
<dbReference type="InterPro" id="IPR036188">
    <property type="entry name" value="FAD/NAD-bd_sf"/>
</dbReference>
<dbReference type="PRINTS" id="PR00368">
    <property type="entry name" value="FADPNR"/>
</dbReference>
<evidence type="ECO:0000259" key="2">
    <source>
        <dbReference type="Pfam" id="PF07992"/>
    </source>
</evidence>
<protein>
    <recommendedName>
        <fullName evidence="2">FAD/NAD(P)-binding domain-containing protein</fullName>
    </recommendedName>
</protein>
<dbReference type="PRINTS" id="PR00411">
    <property type="entry name" value="PNDRDTASEI"/>
</dbReference>
<name>A0A6S6QTK3_9HYPH</name>
<proteinExistence type="predicted"/>
<dbReference type="Proteomes" id="UP000515317">
    <property type="component" value="Chromosome"/>
</dbReference>
<dbReference type="PANTHER" id="PTHR42949">
    <property type="entry name" value="ANAEROBIC GLYCEROL-3-PHOSPHATE DEHYDROGENASE SUBUNIT B"/>
    <property type="match status" value="1"/>
</dbReference>
<dbReference type="RefSeq" id="WP_222877032.1">
    <property type="nucleotide sequence ID" value="NZ_AP023361.1"/>
</dbReference>
<dbReference type="PANTHER" id="PTHR42949:SF3">
    <property type="entry name" value="ANAEROBIC GLYCEROL-3-PHOSPHATE DEHYDROGENASE SUBUNIT B"/>
    <property type="match status" value="1"/>
</dbReference>
<dbReference type="SUPFAM" id="SSF51905">
    <property type="entry name" value="FAD/NAD(P)-binding domain"/>
    <property type="match status" value="1"/>
</dbReference>
<keyword evidence="1" id="KW-0560">Oxidoreductase</keyword>